<evidence type="ECO:0000313" key="11">
    <source>
        <dbReference type="EMBL" id="MDQ0555787.1"/>
    </source>
</evidence>
<keyword evidence="1 11" id="KW-0560">Oxidoreductase</keyword>
<protein>
    <recommendedName>
        <fullName evidence="8">dihydrouracil dehydrogenase (NAD(+))</fullName>
        <ecNumber evidence="8">1.3.1.1</ecNumber>
    </recommendedName>
    <alternativeName>
        <fullName evidence="3">Dihydrothymine dehydrogenase</fullName>
    </alternativeName>
    <alternativeName>
        <fullName evidence="2">Dihydrouracil dehydrogenase</fullName>
    </alternativeName>
</protein>
<dbReference type="PANTHER" id="PTHR43073:SF2">
    <property type="entry name" value="DIHYDROPYRIMIDINE DEHYDROGENASE [NADP(+)]"/>
    <property type="match status" value="1"/>
</dbReference>
<dbReference type="EC" id="1.3.1.1" evidence="8"/>
<dbReference type="InterPro" id="IPR028261">
    <property type="entry name" value="DPD_II"/>
</dbReference>
<dbReference type="Proteomes" id="UP001232584">
    <property type="component" value="Unassembled WGS sequence"/>
</dbReference>
<comment type="catalytic activity">
    <reaction evidence="5">
        <text>5,6-dihydrouracil + NAD(+) = uracil + NADH + H(+)</text>
        <dbReference type="Rhea" id="RHEA:20189"/>
        <dbReference type="ChEBI" id="CHEBI:15378"/>
        <dbReference type="ChEBI" id="CHEBI:15901"/>
        <dbReference type="ChEBI" id="CHEBI:17568"/>
        <dbReference type="ChEBI" id="CHEBI:57540"/>
        <dbReference type="ChEBI" id="CHEBI:57945"/>
        <dbReference type="EC" id="1.3.1.1"/>
    </reaction>
</comment>
<evidence type="ECO:0000256" key="8">
    <source>
        <dbReference type="ARBA" id="ARBA00049728"/>
    </source>
</evidence>
<dbReference type="SUPFAM" id="SSF51971">
    <property type="entry name" value="Nucleotide-binding domain"/>
    <property type="match status" value="1"/>
</dbReference>
<sequence length="397" mass="44029">MNKIHKLTIREEVSRCLLCHDAPCSKACPAKTDPAKFIRSLRFDNPKGAIETIKNNNILGGVCSKVCPSKAYCEKACSRTSINTPINIKMIQQYLMDLDKELNISTYTKQENTGFNISIIGSGPAGLAAAVELIKKGHNVTIYEKEEKYGGYLTYGIPNDRINQTLVDYEINQVKNLGVNFKNLVEIKSSDELNTSHSVIWACGLHKGKTLHIEGIDLENVEIGVNYLRKMKEHPNSVYKGDNVIVVGGGDVAMDVARIAKLRGANQVNILYRRTENDMPAYIDEKLHTKDCGVNIFVKFKPLSIKGNKKVEKAVFESIGNDSNLTLKCDQYIVAIGQECEKDISLLKDEQNGIFIAGDIDSKDKTVVCAIQSGKEAAYRADKYVKSLNMKGVKDNV</sequence>
<accession>A0ABU0MY14</accession>
<evidence type="ECO:0000256" key="3">
    <source>
        <dbReference type="ARBA" id="ARBA00032722"/>
    </source>
</evidence>
<dbReference type="InterPro" id="IPR023753">
    <property type="entry name" value="FAD/NAD-binding_dom"/>
</dbReference>
<feature type="domain" description="Dihydroprymidine dehydrogenase" evidence="10">
    <location>
        <begin position="6"/>
        <end position="101"/>
    </location>
</feature>
<comment type="function">
    <text evidence="6">Involved in pyrimidine base degradation. Catalyzes physiologically the reduction of uracil to 5,6-dihydrouracil (DHU) by using NADH as a specific cosubstrate. It also catalyzes the reverse reaction and the reduction of thymine to 5,6-dihydrothymine (DHT).</text>
</comment>
<evidence type="ECO:0000256" key="2">
    <source>
        <dbReference type="ARBA" id="ARBA00030119"/>
    </source>
</evidence>
<evidence type="ECO:0000259" key="9">
    <source>
        <dbReference type="Pfam" id="PF07992"/>
    </source>
</evidence>
<evidence type="ECO:0000256" key="5">
    <source>
        <dbReference type="ARBA" id="ARBA00048792"/>
    </source>
</evidence>
<dbReference type="PANTHER" id="PTHR43073">
    <property type="entry name" value="DIHYDROPYRIMIDINE DEHYDROGENASE [NADP(+)]"/>
    <property type="match status" value="1"/>
</dbReference>
<dbReference type="PRINTS" id="PR00419">
    <property type="entry name" value="ADXRDTASE"/>
</dbReference>
<dbReference type="Gene3D" id="3.50.50.60">
    <property type="entry name" value="FAD/NAD(P)-binding domain"/>
    <property type="match status" value="2"/>
</dbReference>
<name>A0ABU0MY14_9FIRM</name>
<dbReference type="InterPro" id="IPR009051">
    <property type="entry name" value="Helical_ferredxn"/>
</dbReference>
<dbReference type="InterPro" id="IPR036188">
    <property type="entry name" value="FAD/NAD-bd_sf"/>
</dbReference>
<reference evidence="11 12" key="1">
    <citation type="submission" date="2023-07" db="EMBL/GenBank/DDBJ databases">
        <title>Genomic Encyclopedia of Type Strains, Phase IV (KMG-IV): sequencing the most valuable type-strain genomes for metagenomic binning, comparative biology and taxonomic classification.</title>
        <authorList>
            <person name="Goeker M."/>
        </authorList>
    </citation>
    <scope>NUCLEOTIDE SEQUENCE [LARGE SCALE GENOMIC DNA]</scope>
    <source>
        <strain evidence="11 12">DSM 15049</strain>
    </source>
</reference>
<comment type="catalytic activity">
    <reaction evidence="4">
        <text>5,6-dihydrothymine + NAD(+) = thymine + NADH + H(+)</text>
        <dbReference type="Rhea" id="RHEA:28791"/>
        <dbReference type="ChEBI" id="CHEBI:15378"/>
        <dbReference type="ChEBI" id="CHEBI:17821"/>
        <dbReference type="ChEBI" id="CHEBI:27468"/>
        <dbReference type="ChEBI" id="CHEBI:57540"/>
        <dbReference type="ChEBI" id="CHEBI:57945"/>
        <dbReference type="EC" id="1.3.1.1"/>
    </reaction>
</comment>
<feature type="domain" description="FAD/NAD(P)-binding" evidence="9">
    <location>
        <begin position="116"/>
        <end position="356"/>
    </location>
</feature>
<evidence type="ECO:0000313" key="12">
    <source>
        <dbReference type="Proteomes" id="UP001232584"/>
    </source>
</evidence>
<comment type="subunit">
    <text evidence="7">Heterotetramer of 2 PreA and 2 PreT subunits.</text>
</comment>
<evidence type="ECO:0000256" key="1">
    <source>
        <dbReference type="ARBA" id="ARBA00023002"/>
    </source>
</evidence>
<comment type="caution">
    <text evidence="11">The sequence shown here is derived from an EMBL/GenBank/DDBJ whole genome shotgun (WGS) entry which is preliminary data.</text>
</comment>
<dbReference type="SUPFAM" id="SSF46548">
    <property type="entry name" value="alpha-helical ferredoxin"/>
    <property type="match status" value="1"/>
</dbReference>
<dbReference type="EMBL" id="JAUSWG010000003">
    <property type="protein sequence ID" value="MDQ0555787.1"/>
    <property type="molecule type" value="Genomic_DNA"/>
</dbReference>
<organism evidence="11 12">
    <name type="scientific">Paraclostridium ghonii</name>
    <dbReference type="NCBI Taxonomy" id="29358"/>
    <lineage>
        <taxon>Bacteria</taxon>
        <taxon>Bacillati</taxon>
        <taxon>Bacillota</taxon>
        <taxon>Clostridia</taxon>
        <taxon>Peptostreptococcales</taxon>
        <taxon>Peptostreptococcaceae</taxon>
        <taxon>Paraclostridium</taxon>
    </lineage>
</organism>
<dbReference type="Gene3D" id="1.10.1060.10">
    <property type="entry name" value="Alpha-helical ferredoxin"/>
    <property type="match status" value="1"/>
</dbReference>
<dbReference type="GO" id="GO:0004159">
    <property type="term" value="F:dihydropyrimidine dehydrogenase (NAD+) activity"/>
    <property type="evidence" value="ECO:0007669"/>
    <property type="project" value="UniProtKB-EC"/>
</dbReference>
<evidence type="ECO:0000256" key="4">
    <source>
        <dbReference type="ARBA" id="ARBA00047685"/>
    </source>
</evidence>
<evidence type="ECO:0000256" key="7">
    <source>
        <dbReference type="ARBA" id="ARBA00049714"/>
    </source>
</evidence>
<dbReference type="Pfam" id="PF07992">
    <property type="entry name" value="Pyr_redox_2"/>
    <property type="match status" value="1"/>
</dbReference>
<keyword evidence="12" id="KW-1185">Reference proteome</keyword>
<evidence type="ECO:0000259" key="10">
    <source>
        <dbReference type="Pfam" id="PF14691"/>
    </source>
</evidence>
<dbReference type="Pfam" id="PF14691">
    <property type="entry name" value="Fer4_20"/>
    <property type="match status" value="1"/>
</dbReference>
<proteinExistence type="predicted"/>
<dbReference type="RefSeq" id="WP_307503715.1">
    <property type="nucleotide sequence ID" value="NZ_BAAACE010000028.1"/>
</dbReference>
<gene>
    <name evidence="11" type="ORF">QOZ92_000900</name>
</gene>
<evidence type="ECO:0000256" key="6">
    <source>
        <dbReference type="ARBA" id="ARBA00049578"/>
    </source>
</evidence>